<organism evidence="1 2">
    <name type="scientific">Listeria weihenstephanensis</name>
    <dbReference type="NCBI Taxonomy" id="1006155"/>
    <lineage>
        <taxon>Bacteria</taxon>
        <taxon>Bacillati</taxon>
        <taxon>Bacillota</taxon>
        <taxon>Bacilli</taxon>
        <taxon>Bacillales</taxon>
        <taxon>Listeriaceae</taxon>
        <taxon>Listeria</taxon>
    </lineage>
</organism>
<sequence length="292" mass="33634">MVIMSKVWTEFKKNGLNPELNCVAINGIEMEIGQQNYQRYCIEILSDILPGNSDMNYFALIVEEIEFPTRVDHYKKVWSKNKDVINSTECSLSQEYAEEIDGVTFFYGVVEIKDNISKNIMSIINGIPDAIVFGEMTKLENLDIPAIFQDEFIKVNSDDTFTQRDYPIYFQMMDSGFEICLYVFLSIPFSSNIEGNVEIDTERLKVELKEIENENWTIDGKKVFIFSIHDNRFGIVGDGTVVPDFFWMIGCIEEDGLWVDLSSGNHCVYEQTDQGIFLLFDEIRSFVEACKS</sequence>
<dbReference type="Proteomes" id="UP000223060">
    <property type="component" value="Chromosome"/>
</dbReference>
<keyword evidence="2" id="KW-1185">Reference proteome</keyword>
<accession>A0A1S7FQD5</accession>
<evidence type="ECO:0000313" key="2">
    <source>
        <dbReference type="Proteomes" id="UP000223060"/>
    </source>
</evidence>
<gene>
    <name evidence="1" type="ORF">UE46_00270</name>
</gene>
<proteinExistence type="predicted"/>
<protein>
    <submittedName>
        <fullName evidence="1">Uncharacterized protein</fullName>
    </submittedName>
</protein>
<evidence type="ECO:0000313" key="1">
    <source>
        <dbReference type="EMBL" id="AQY49651.1"/>
    </source>
</evidence>
<dbReference type="KEGG" id="lwi:UE46_00270"/>
<reference evidence="2" key="1">
    <citation type="submission" date="2015-03" db="EMBL/GenBank/DDBJ databases">
        <authorList>
            <person name="Ferrari E."/>
            <person name="Walter M.C."/>
            <person name="Huptas C."/>
            <person name="Scherer S."/>
            <person name="Mueller-Herbst S."/>
        </authorList>
    </citation>
    <scope>NUCLEOTIDE SEQUENCE [LARGE SCALE GENOMIC DNA]</scope>
    <source>
        <strain evidence="2">LWP01</strain>
    </source>
</reference>
<dbReference type="EMBL" id="CP011102">
    <property type="protein sequence ID" value="AQY49651.1"/>
    <property type="molecule type" value="Genomic_DNA"/>
</dbReference>
<name>A0A1S7FQD5_9LIST</name>
<dbReference type="AlphaFoldDB" id="A0A1S7FQD5"/>